<evidence type="ECO:0000313" key="3">
    <source>
        <dbReference type="Proteomes" id="UP000018949"/>
    </source>
</evidence>
<organism evidence="2 3">
    <name type="scientific">Mesobacillus boroniphilus JCM 21738</name>
    <dbReference type="NCBI Taxonomy" id="1294265"/>
    <lineage>
        <taxon>Bacteria</taxon>
        <taxon>Bacillati</taxon>
        <taxon>Bacillota</taxon>
        <taxon>Bacilli</taxon>
        <taxon>Bacillales</taxon>
        <taxon>Bacillaceae</taxon>
        <taxon>Mesobacillus</taxon>
    </lineage>
</organism>
<sequence>MKEGLSFMTTPVILKLIIRDMLYSWSYGKHKYIIFFCILSFLSVATSLQLKPFGSNSSGVFYFLLKDNGYIRVISDYEVPVYWVFIQFYIQFLIGDFLFDDQKNRNYLLLRSHAKGSYILAKMGWVLAQNILIYLGIYFVIYISSGLVLNDFSIGSSPFFSNHIDPTLQYPITPGQLTSVS</sequence>
<dbReference type="EMBL" id="BAUW01000121">
    <property type="protein sequence ID" value="GAE48049.1"/>
    <property type="molecule type" value="Genomic_DNA"/>
</dbReference>
<accession>W4RWN2</accession>
<feature type="transmembrane region" description="Helical" evidence="1">
    <location>
        <begin position="32"/>
        <end position="50"/>
    </location>
</feature>
<gene>
    <name evidence="2" type="ORF">JCM21738_5124</name>
</gene>
<dbReference type="AlphaFoldDB" id="W4RWN2"/>
<keyword evidence="1" id="KW-1133">Transmembrane helix</keyword>
<keyword evidence="1" id="KW-0472">Membrane</keyword>
<dbReference type="RefSeq" id="WP_035209966.1">
    <property type="nucleotide sequence ID" value="NZ_BAUW01000121.1"/>
</dbReference>
<comment type="caution">
    <text evidence="2">The sequence shown here is derived from an EMBL/GenBank/DDBJ whole genome shotgun (WGS) entry which is preliminary data.</text>
</comment>
<evidence type="ECO:0000256" key="1">
    <source>
        <dbReference type="SAM" id="Phobius"/>
    </source>
</evidence>
<name>W4RWN2_9BACI</name>
<reference evidence="2 3" key="1">
    <citation type="submission" date="2013-12" db="EMBL/GenBank/DDBJ databases">
        <title>NBRP : Genome information of microbial organism related human and environment.</title>
        <authorList>
            <person name="Hattori M."/>
            <person name="Oshima K."/>
            <person name="Inaba H."/>
            <person name="Suda W."/>
            <person name="Sakamoto M."/>
            <person name="Iino T."/>
            <person name="Kitahara M."/>
            <person name="Oshida Y."/>
            <person name="Iida T."/>
            <person name="Kudo T."/>
            <person name="Itoh T."/>
            <person name="Ahmed I."/>
            <person name="Ohkuma M."/>
        </authorList>
    </citation>
    <scope>NUCLEOTIDE SEQUENCE [LARGE SCALE GENOMIC DNA]</scope>
    <source>
        <strain evidence="2 3">JCM 21738</strain>
    </source>
</reference>
<feature type="transmembrane region" description="Helical" evidence="1">
    <location>
        <begin position="119"/>
        <end position="143"/>
    </location>
</feature>
<feature type="transmembrane region" description="Helical" evidence="1">
    <location>
        <begin position="81"/>
        <end position="99"/>
    </location>
</feature>
<dbReference type="Proteomes" id="UP000018949">
    <property type="component" value="Unassembled WGS sequence"/>
</dbReference>
<evidence type="ECO:0000313" key="2">
    <source>
        <dbReference type="EMBL" id="GAE48049.1"/>
    </source>
</evidence>
<proteinExistence type="predicted"/>
<keyword evidence="1" id="KW-0812">Transmembrane</keyword>
<keyword evidence="3" id="KW-1185">Reference proteome</keyword>
<protein>
    <submittedName>
        <fullName evidence="2">Uncharacterized protein</fullName>
    </submittedName>
</protein>